<dbReference type="GO" id="GO:0016209">
    <property type="term" value="F:antioxidant activity"/>
    <property type="evidence" value="ECO:0007669"/>
    <property type="project" value="InterPro"/>
</dbReference>
<organism evidence="3 4">
    <name type="scientific">Neptunicoccus cionae</name>
    <dbReference type="NCBI Taxonomy" id="2035344"/>
    <lineage>
        <taxon>Bacteria</taxon>
        <taxon>Pseudomonadati</taxon>
        <taxon>Pseudomonadota</taxon>
        <taxon>Alphaproteobacteria</taxon>
        <taxon>Rhodobacterales</taxon>
        <taxon>Paracoccaceae</taxon>
        <taxon>Neptunicoccus</taxon>
    </lineage>
</organism>
<dbReference type="EMBL" id="BMKA01000009">
    <property type="protein sequence ID" value="GGA32159.1"/>
    <property type="molecule type" value="Genomic_DNA"/>
</dbReference>
<dbReference type="AlphaFoldDB" id="A0A916VTK7"/>
<keyword evidence="4" id="KW-1185">Reference proteome</keyword>
<dbReference type="PROSITE" id="PS51352">
    <property type="entry name" value="THIOREDOXIN_2"/>
    <property type="match status" value="1"/>
</dbReference>
<accession>A0A916VTK7</accession>
<dbReference type="Pfam" id="PF00578">
    <property type="entry name" value="AhpC-TSA"/>
    <property type="match status" value="1"/>
</dbReference>
<dbReference type="InterPro" id="IPR000866">
    <property type="entry name" value="AhpC/TSA"/>
</dbReference>
<evidence type="ECO:0000259" key="2">
    <source>
        <dbReference type="PROSITE" id="PS51352"/>
    </source>
</evidence>
<dbReference type="Gene3D" id="3.40.30.10">
    <property type="entry name" value="Glutaredoxin"/>
    <property type="match status" value="1"/>
</dbReference>
<dbReference type="SUPFAM" id="SSF52833">
    <property type="entry name" value="Thioredoxin-like"/>
    <property type="match status" value="1"/>
</dbReference>
<evidence type="ECO:0000313" key="4">
    <source>
        <dbReference type="Proteomes" id="UP000628017"/>
    </source>
</evidence>
<evidence type="ECO:0000313" key="3">
    <source>
        <dbReference type="EMBL" id="GGA32159.1"/>
    </source>
</evidence>
<sequence length="179" mass="20276">MKQFIKRFLPFVMLLAILPGTTFAEGKRFVFGIHPTPKEIPEIAFEDLEGQQFTLEDFEGKYLLLNVWATWCPPCRKELPDLQGLQQELGGQQFQVVALSTDAGKRASVLRLYQELGLDEDSIFIDQTGSAMRKLGIFAMPTTLLIDPQGREIGRKPGPAEWDSDSAISFFEEQMVEFE</sequence>
<dbReference type="InterPro" id="IPR013766">
    <property type="entry name" value="Thioredoxin_domain"/>
</dbReference>
<reference evidence="3" key="2">
    <citation type="submission" date="2020-09" db="EMBL/GenBank/DDBJ databases">
        <authorList>
            <person name="Sun Q."/>
            <person name="Zhou Y."/>
        </authorList>
    </citation>
    <scope>NUCLEOTIDE SEQUENCE</scope>
    <source>
        <strain evidence="3">CGMCC 1.15880</strain>
    </source>
</reference>
<dbReference type="InterPro" id="IPR036249">
    <property type="entry name" value="Thioredoxin-like_sf"/>
</dbReference>
<dbReference type="InterPro" id="IPR050553">
    <property type="entry name" value="Thioredoxin_ResA/DsbE_sf"/>
</dbReference>
<dbReference type="InterPro" id="IPR017937">
    <property type="entry name" value="Thioredoxin_CS"/>
</dbReference>
<reference evidence="3" key="1">
    <citation type="journal article" date="2014" name="Int. J. Syst. Evol. Microbiol.">
        <title>Complete genome sequence of Corynebacterium casei LMG S-19264T (=DSM 44701T), isolated from a smear-ripened cheese.</title>
        <authorList>
            <consortium name="US DOE Joint Genome Institute (JGI-PGF)"/>
            <person name="Walter F."/>
            <person name="Albersmeier A."/>
            <person name="Kalinowski J."/>
            <person name="Ruckert C."/>
        </authorList>
    </citation>
    <scope>NUCLEOTIDE SEQUENCE</scope>
    <source>
        <strain evidence="3">CGMCC 1.15880</strain>
    </source>
</reference>
<feature type="domain" description="Thioredoxin" evidence="2">
    <location>
        <begin position="34"/>
        <end position="176"/>
    </location>
</feature>
<keyword evidence="1" id="KW-0676">Redox-active center</keyword>
<gene>
    <name evidence="3" type="primary">tlpA</name>
    <name evidence="3" type="ORF">GCM10011498_36690</name>
</gene>
<comment type="caution">
    <text evidence="3">The sequence shown here is derived from an EMBL/GenBank/DDBJ whole genome shotgun (WGS) entry which is preliminary data.</text>
</comment>
<dbReference type="PROSITE" id="PS00194">
    <property type="entry name" value="THIOREDOXIN_1"/>
    <property type="match status" value="1"/>
</dbReference>
<dbReference type="CDD" id="cd02966">
    <property type="entry name" value="TlpA_like_family"/>
    <property type="match status" value="1"/>
</dbReference>
<dbReference type="Proteomes" id="UP000628017">
    <property type="component" value="Unassembled WGS sequence"/>
</dbReference>
<dbReference type="PANTHER" id="PTHR42852">
    <property type="entry name" value="THIOL:DISULFIDE INTERCHANGE PROTEIN DSBE"/>
    <property type="match status" value="1"/>
</dbReference>
<dbReference type="PANTHER" id="PTHR42852:SF17">
    <property type="entry name" value="THIOREDOXIN-LIKE PROTEIN HI_1115"/>
    <property type="match status" value="1"/>
</dbReference>
<proteinExistence type="predicted"/>
<protein>
    <submittedName>
        <fullName evidence="3">Thioredoxin</fullName>
    </submittedName>
</protein>
<name>A0A916VTK7_9RHOB</name>
<dbReference type="RefSeq" id="WP_188678672.1">
    <property type="nucleotide sequence ID" value="NZ_BMKA01000009.1"/>
</dbReference>
<dbReference type="GO" id="GO:0015036">
    <property type="term" value="F:disulfide oxidoreductase activity"/>
    <property type="evidence" value="ECO:0007669"/>
    <property type="project" value="UniProtKB-ARBA"/>
</dbReference>
<evidence type="ECO:0000256" key="1">
    <source>
        <dbReference type="ARBA" id="ARBA00023284"/>
    </source>
</evidence>